<evidence type="ECO:0000256" key="6">
    <source>
        <dbReference type="ARBA" id="ARBA00022801"/>
    </source>
</evidence>
<dbReference type="InterPro" id="IPR011001">
    <property type="entry name" value="Saposin-like"/>
</dbReference>
<evidence type="ECO:0000256" key="11">
    <source>
        <dbReference type="ARBA" id="ARBA00047268"/>
    </source>
</evidence>
<feature type="disulfide bond" evidence="14">
    <location>
        <begin position="41"/>
        <end position="106"/>
    </location>
</feature>
<feature type="domain" description="Saposin B-type" evidence="16">
    <location>
        <begin position="34"/>
        <end position="117"/>
    </location>
</feature>
<comment type="cofactor">
    <cofactor evidence="13">
        <name>Zn(2+)</name>
        <dbReference type="ChEBI" id="CHEBI:29105"/>
    </cofactor>
    <text evidence="13">Binds 2 Zn(2+) ions per subunit.</text>
</comment>
<dbReference type="GO" id="GO:0016798">
    <property type="term" value="F:hydrolase activity, acting on glycosyl bonds"/>
    <property type="evidence" value="ECO:0007669"/>
    <property type="project" value="UniProtKB-KW"/>
</dbReference>
<feature type="binding site" evidence="13">
    <location>
        <position position="281"/>
    </location>
    <ligand>
        <name>Zn(2+)</name>
        <dbReference type="ChEBI" id="CHEBI:29105"/>
        <label>2</label>
    </ligand>
</feature>
<feature type="binding site" evidence="13">
    <location>
        <position position="388"/>
    </location>
    <ligand>
        <name>Zn(2+)</name>
        <dbReference type="ChEBI" id="CHEBI:29105"/>
        <label>2</label>
    </ligand>
</feature>
<dbReference type="Pfam" id="PF00149">
    <property type="entry name" value="Metallophos"/>
    <property type="match status" value="1"/>
</dbReference>
<dbReference type="GO" id="GO:0046872">
    <property type="term" value="F:metal ion binding"/>
    <property type="evidence" value="ECO:0007669"/>
    <property type="project" value="UniProtKB-KW"/>
</dbReference>
<feature type="disulfide bond" evidence="14">
    <location>
        <begin position="175"/>
        <end position="180"/>
    </location>
</feature>
<accession>A0A0N4ZPK3</accession>
<evidence type="ECO:0000256" key="7">
    <source>
        <dbReference type="ARBA" id="ARBA00022833"/>
    </source>
</evidence>
<evidence type="ECO:0000256" key="10">
    <source>
        <dbReference type="ARBA" id="ARBA00023295"/>
    </source>
</evidence>
<feature type="binding site" evidence="13">
    <location>
        <position position="162"/>
    </location>
    <ligand>
        <name>Zn(2+)</name>
        <dbReference type="ChEBI" id="CHEBI:29105"/>
        <label>1</label>
    </ligand>
</feature>
<feature type="binding site" evidence="13">
    <location>
        <position position="424"/>
    </location>
    <ligand>
        <name>Zn(2+)</name>
        <dbReference type="ChEBI" id="CHEBI:29105"/>
        <label>1</label>
    </ligand>
</feature>
<organism evidence="17 18">
    <name type="scientific">Parastrongyloides trichosuri</name>
    <name type="common">Possum-specific nematode worm</name>
    <dbReference type="NCBI Taxonomy" id="131310"/>
    <lineage>
        <taxon>Eukaryota</taxon>
        <taxon>Metazoa</taxon>
        <taxon>Ecdysozoa</taxon>
        <taxon>Nematoda</taxon>
        <taxon>Chromadorea</taxon>
        <taxon>Rhabditida</taxon>
        <taxon>Tylenchina</taxon>
        <taxon>Panagrolaimomorpha</taxon>
        <taxon>Strongyloidoidea</taxon>
        <taxon>Strongyloididae</taxon>
        <taxon>Parastrongyloides</taxon>
    </lineage>
</organism>
<dbReference type="PANTHER" id="PTHR10340:SF34">
    <property type="entry name" value="SPHINGOMYELIN PHOSPHODIESTERASE"/>
    <property type="match status" value="1"/>
</dbReference>
<feature type="binding site" evidence="13">
    <location>
        <position position="422"/>
    </location>
    <ligand>
        <name>Zn(2+)</name>
        <dbReference type="ChEBI" id="CHEBI:29105"/>
        <label>2</label>
    </ligand>
</feature>
<feature type="disulfide bond" evidence="14">
    <location>
        <begin position="348"/>
        <end position="396"/>
    </location>
</feature>
<keyword evidence="3" id="KW-0964">Secreted</keyword>
<feature type="disulfide bond" evidence="14">
    <location>
        <begin position="546"/>
        <end position="550"/>
    </location>
</feature>
<dbReference type="EC" id="3.1.4.12" evidence="12"/>
<name>A0A0N4ZPK3_PARTI</name>
<comment type="similarity">
    <text evidence="2 12">Belongs to the acid sphingomyelinase family.</text>
</comment>
<feature type="disulfide bond" evidence="14">
    <location>
        <begin position="38"/>
        <end position="113"/>
    </location>
</feature>
<dbReference type="AlphaFoldDB" id="A0A0N4ZPK3"/>
<reference evidence="18" key="1">
    <citation type="submission" date="2017-02" db="UniProtKB">
        <authorList>
            <consortium name="WormBaseParasite"/>
        </authorList>
    </citation>
    <scope>IDENTIFICATION</scope>
</reference>
<dbReference type="SUPFAM" id="SSF47862">
    <property type="entry name" value="Saposin"/>
    <property type="match status" value="1"/>
</dbReference>
<evidence type="ECO:0000256" key="12">
    <source>
        <dbReference type="PIRNR" id="PIRNR000948"/>
    </source>
</evidence>
<dbReference type="InterPro" id="IPR029052">
    <property type="entry name" value="Metallo-depent_PP-like"/>
</dbReference>
<comment type="catalytic activity">
    <reaction evidence="11">
        <text>a sphingomyelin + H2O = phosphocholine + an N-acylsphing-4-enine + H(+)</text>
        <dbReference type="Rhea" id="RHEA:19253"/>
        <dbReference type="ChEBI" id="CHEBI:15377"/>
        <dbReference type="ChEBI" id="CHEBI:15378"/>
        <dbReference type="ChEBI" id="CHEBI:17636"/>
        <dbReference type="ChEBI" id="CHEBI:52639"/>
        <dbReference type="ChEBI" id="CHEBI:295975"/>
        <dbReference type="EC" id="3.1.4.12"/>
    </reaction>
    <physiologicalReaction direction="left-to-right" evidence="11">
        <dbReference type="Rhea" id="RHEA:19254"/>
    </physiologicalReaction>
</comment>
<evidence type="ECO:0000313" key="18">
    <source>
        <dbReference type="WBParaSite" id="PTRK_0001046100.1"/>
    </source>
</evidence>
<comment type="subcellular location">
    <subcellularLocation>
        <location evidence="1">Secreted</location>
    </subcellularLocation>
</comment>
<dbReference type="Gene3D" id="1.10.225.10">
    <property type="entry name" value="Saposin-like"/>
    <property type="match status" value="1"/>
</dbReference>
<dbReference type="GO" id="GO:0016020">
    <property type="term" value="C:membrane"/>
    <property type="evidence" value="ECO:0007669"/>
    <property type="project" value="GOC"/>
</dbReference>
<feature type="signal peptide" evidence="15">
    <location>
        <begin position="1"/>
        <end position="19"/>
    </location>
</feature>
<protein>
    <recommendedName>
        <fullName evidence="12">Sphingomyelin phosphodiesterase</fullName>
        <ecNumber evidence="12">3.1.4.12</ecNumber>
    </recommendedName>
</protein>
<evidence type="ECO:0000313" key="17">
    <source>
        <dbReference type="Proteomes" id="UP000038045"/>
    </source>
</evidence>
<dbReference type="SUPFAM" id="SSF56300">
    <property type="entry name" value="Metallo-dependent phosphatases"/>
    <property type="match status" value="1"/>
</dbReference>
<keyword evidence="8 14" id="KW-1015">Disulfide bond</keyword>
<evidence type="ECO:0000256" key="8">
    <source>
        <dbReference type="ARBA" id="ARBA00023157"/>
    </source>
</evidence>
<feature type="binding site" evidence="13">
    <location>
        <position position="241"/>
    </location>
    <ligand>
        <name>Zn(2+)</name>
        <dbReference type="ChEBI" id="CHEBI:29105"/>
        <label>2</label>
    </ligand>
</feature>
<dbReference type="GO" id="GO:0005764">
    <property type="term" value="C:lysosome"/>
    <property type="evidence" value="ECO:0007669"/>
    <property type="project" value="TreeGrafter"/>
</dbReference>
<dbReference type="PROSITE" id="PS50015">
    <property type="entry name" value="SAP_B"/>
    <property type="match status" value="1"/>
</dbReference>
<keyword evidence="5 15" id="KW-0732">Signal</keyword>
<dbReference type="Gene3D" id="3.60.21.10">
    <property type="match status" value="1"/>
</dbReference>
<feature type="disulfide bond" evidence="14">
    <location>
        <begin position="69"/>
        <end position="80"/>
    </location>
</feature>
<evidence type="ECO:0000256" key="5">
    <source>
        <dbReference type="ARBA" id="ARBA00022729"/>
    </source>
</evidence>
<evidence type="ECO:0000256" key="3">
    <source>
        <dbReference type="ARBA" id="ARBA00022525"/>
    </source>
</evidence>
<keyword evidence="17" id="KW-1185">Reference proteome</keyword>
<dbReference type="GO" id="GO:0061750">
    <property type="term" value="F:acid sphingomyelin phosphodiesterase activity"/>
    <property type="evidence" value="ECO:0007669"/>
    <property type="project" value="TreeGrafter"/>
</dbReference>
<dbReference type="InterPro" id="IPR011160">
    <property type="entry name" value="Sphingomy_PDE"/>
</dbReference>
<feature type="binding site" evidence="13">
    <location>
        <position position="160"/>
    </location>
    <ligand>
        <name>Zn(2+)</name>
        <dbReference type="ChEBI" id="CHEBI:29105"/>
        <label>1</label>
    </ligand>
</feature>
<dbReference type="InterPro" id="IPR008139">
    <property type="entry name" value="SaposinB_dom"/>
</dbReference>
<proteinExistence type="inferred from homology"/>
<keyword evidence="9" id="KW-0325">Glycoprotein</keyword>
<dbReference type="Proteomes" id="UP000038045">
    <property type="component" value="Unplaced"/>
</dbReference>
<dbReference type="InterPro" id="IPR045473">
    <property type="entry name" value="ASM_C"/>
</dbReference>
<evidence type="ECO:0000256" key="15">
    <source>
        <dbReference type="SAM" id="SignalP"/>
    </source>
</evidence>
<keyword evidence="4 13" id="KW-0479">Metal-binding</keyword>
<evidence type="ECO:0000256" key="9">
    <source>
        <dbReference type="ARBA" id="ARBA00023180"/>
    </source>
</evidence>
<evidence type="ECO:0000256" key="1">
    <source>
        <dbReference type="ARBA" id="ARBA00004613"/>
    </source>
</evidence>
<comment type="function">
    <text evidence="12">Converts sphingomyelin to ceramide.</text>
</comment>
<feature type="chain" id="PRO_5005892022" description="Sphingomyelin phosphodiesterase" evidence="15">
    <location>
        <begin position="20"/>
        <end position="623"/>
    </location>
</feature>
<keyword evidence="10 12" id="KW-0326">Glycosidase</keyword>
<keyword evidence="6 12" id="KW-0378">Hydrolase</keyword>
<dbReference type="InterPro" id="IPR004843">
    <property type="entry name" value="Calcineurin-like_PHP"/>
</dbReference>
<evidence type="ECO:0000256" key="4">
    <source>
        <dbReference type="ARBA" id="ARBA00022723"/>
    </source>
</evidence>
<keyword evidence="7 13" id="KW-0862">Zinc</keyword>
<evidence type="ECO:0000256" key="13">
    <source>
        <dbReference type="PIRSR" id="PIRSR000948-1"/>
    </source>
</evidence>
<dbReference type="CDD" id="cd00842">
    <property type="entry name" value="MPP_ASMase"/>
    <property type="match status" value="1"/>
</dbReference>
<dbReference type="PIRSF" id="PIRSF000948">
    <property type="entry name" value="Sphingomy_PDE"/>
    <property type="match status" value="1"/>
</dbReference>
<dbReference type="GO" id="GO:0046513">
    <property type="term" value="P:ceramide biosynthetic process"/>
    <property type="evidence" value="ECO:0007669"/>
    <property type="project" value="TreeGrafter"/>
</dbReference>
<dbReference type="GO" id="GO:0005615">
    <property type="term" value="C:extracellular space"/>
    <property type="evidence" value="ECO:0007669"/>
    <property type="project" value="TreeGrafter"/>
</dbReference>
<feature type="disulfide bond" evidence="14">
    <location>
        <begin position="181"/>
        <end position="212"/>
    </location>
</feature>
<dbReference type="SMART" id="SM00741">
    <property type="entry name" value="SapB"/>
    <property type="match status" value="1"/>
</dbReference>
<dbReference type="WBParaSite" id="PTRK_0001046100.1">
    <property type="protein sequence ID" value="PTRK_0001046100.1"/>
    <property type="gene ID" value="PTRK_0001046100"/>
</dbReference>
<evidence type="ECO:0000256" key="14">
    <source>
        <dbReference type="PIRSR" id="PIRSR000948-2"/>
    </source>
</evidence>
<dbReference type="GO" id="GO:0006685">
    <property type="term" value="P:sphingomyelin catabolic process"/>
    <property type="evidence" value="ECO:0007669"/>
    <property type="project" value="UniProtKB-UniRule"/>
</dbReference>
<evidence type="ECO:0000256" key="2">
    <source>
        <dbReference type="ARBA" id="ARBA00008234"/>
    </source>
</evidence>
<evidence type="ECO:0000259" key="16">
    <source>
        <dbReference type="PROSITE" id="PS50015"/>
    </source>
</evidence>
<dbReference type="PANTHER" id="PTHR10340">
    <property type="entry name" value="SPHINGOMYELIN PHOSPHODIESTERASE"/>
    <property type="match status" value="1"/>
</dbReference>
<dbReference type="InterPro" id="IPR041805">
    <property type="entry name" value="ASMase/PPN1_MPP"/>
</dbReference>
<sequence length="623" mass="71862">MKILQCFFYLFILISLVTCHLEFLKNFQLPTITPQIKCIGCKAAVEAFKFTYDKNVTKDEIVTFARFICKRFTSYTNVVCKGMTSQFKDEFLYVVERLLVTPDILCGLFIDDCGDPKNPLKGDWEIELPPKEGRTPSKIVTSNKIPKTEASTYKVLQISDLHFDFLYTPGSEVQCDEPICCHQNSSRPKNKKKKRVRKLKEAAGYWGSLGACDLPFWTIDVILEDISKKHTDIEYIMLAGDYMSHNDWAYTKEEHLFTVTNLSAIVKKYFPTTPTFWAIGNHEGVPVNSFAPHSIPEQYRPQWIYNAIKDAGGEWLPRETYKDFEYRGSWSVMVQDNLKLVTINTGYCEATNFWLYLNQTDPDESLSWLVNELYRAELDGVYVHILAHVPPGDGECLEGWSRNYYRIINRFADTITGQFFAHVHVDGFTVFYEDMNDINTKPTNVLYYAPSITSFVNLNPAYRIYEIENYGGYHIVDHSTYYYNLSTKRSKEEKPTSELLYTAKGEYNLPDLSPDSWNNLISKIESDPEMYDKFISNYARNKKFICNESCKKEALCSLRRGHHNDSKLCKNQLSISELMVKEGLTSISATKDIVNNIEPSLLEKIISSETFDVVKSKVFNFFG</sequence>
<feature type="binding site" evidence="13">
    <location>
        <position position="241"/>
    </location>
    <ligand>
        <name>Zn(2+)</name>
        <dbReference type="ChEBI" id="CHEBI:29105"/>
        <label>1</label>
    </ligand>
</feature>
<dbReference type="Pfam" id="PF19272">
    <property type="entry name" value="ASMase_C"/>
    <property type="match status" value="1"/>
</dbReference>
<dbReference type="STRING" id="131310.A0A0N4ZPK3"/>